<feature type="transmembrane region" description="Helical" evidence="1">
    <location>
        <begin position="132"/>
        <end position="154"/>
    </location>
</feature>
<dbReference type="EMBL" id="JAGSHT010000005">
    <property type="protein sequence ID" value="MBZ2195534.1"/>
    <property type="molecule type" value="Genomic_DNA"/>
</dbReference>
<dbReference type="Proteomes" id="UP000826651">
    <property type="component" value="Unassembled WGS sequence"/>
</dbReference>
<sequence>MTDVVVGVLALVIGLLLCFRGSGAMRVLLALWGAFIGFGLGAVLVAALADQGYLATAAGWIAAIVLAVVFAALAYFFFAVAIVLAFASMGFVLGQTIASALGVSQPWLLVVVGLVGGIVLGLLAIATNLPELVLIVVSALAGAGVAVAGLLLLINGLDLNTLADTELRIGDQPLWYLGQLVLAVVGIVVQLRYARRRRLGSVRQSWAAAGAV</sequence>
<feature type="transmembrane region" description="Helical" evidence="1">
    <location>
        <begin position="61"/>
        <end position="87"/>
    </location>
</feature>
<evidence type="ECO:0000256" key="1">
    <source>
        <dbReference type="SAM" id="Phobius"/>
    </source>
</evidence>
<feature type="transmembrane region" description="Helical" evidence="1">
    <location>
        <begin position="107"/>
        <end position="125"/>
    </location>
</feature>
<keyword evidence="1" id="KW-0812">Transmembrane</keyword>
<keyword evidence="3" id="KW-1185">Reference proteome</keyword>
<name>A0ABS7S7E4_9MICO</name>
<keyword evidence="1" id="KW-1133">Transmembrane helix</keyword>
<organism evidence="2 3">
    <name type="scientific">Occultella gossypii</name>
    <dbReference type="NCBI Taxonomy" id="2800820"/>
    <lineage>
        <taxon>Bacteria</taxon>
        <taxon>Bacillati</taxon>
        <taxon>Actinomycetota</taxon>
        <taxon>Actinomycetes</taxon>
        <taxon>Micrococcales</taxon>
        <taxon>Ruaniaceae</taxon>
        <taxon>Occultella</taxon>
    </lineage>
</organism>
<evidence type="ECO:0000313" key="2">
    <source>
        <dbReference type="EMBL" id="MBZ2195534.1"/>
    </source>
</evidence>
<proteinExistence type="predicted"/>
<evidence type="ECO:0000313" key="3">
    <source>
        <dbReference type="Proteomes" id="UP000826651"/>
    </source>
</evidence>
<dbReference type="RefSeq" id="WP_223403569.1">
    <property type="nucleotide sequence ID" value="NZ_JAGSHT010000005.1"/>
</dbReference>
<keyword evidence="1" id="KW-0472">Membrane</keyword>
<accession>A0ABS7S7E4</accession>
<gene>
    <name evidence="2" type="ORF">KCQ71_05175</name>
</gene>
<comment type="caution">
    <text evidence="2">The sequence shown here is derived from an EMBL/GenBank/DDBJ whole genome shotgun (WGS) entry which is preliminary data.</text>
</comment>
<reference evidence="2 3" key="1">
    <citation type="submission" date="2021-04" db="EMBL/GenBank/DDBJ databases">
        <title>Ruania sp. nov., isolated from sandy soil of mangrove forest.</title>
        <authorList>
            <person name="Ge X."/>
            <person name="Huang R."/>
            <person name="Liu W."/>
        </authorList>
    </citation>
    <scope>NUCLEOTIDE SEQUENCE [LARGE SCALE GENOMIC DNA]</scope>
    <source>
        <strain evidence="2 3">N2-46</strain>
    </source>
</reference>
<feature type="transmembrane region" description="Helical" evidence="1">
    <location>
        <begin position="30"/>
        <end position="49"/>
    </location>
</feature>
<feature type="transmembrane region" description="Helical" evidence="1">
    <location>
        <begin position="174"/>
        <end position="194"/>
    </location>
</feature>
<protein>
    <submittedName>
        <fullName evidence="2">DUF4203 domain-containing protein</fullName>
    </submittedName>
</protein>